<feature type="domain" description="DUF8020" evidence="1">
    <location>
        <begin position="31"/>
        <end position="103"/>
    </location>
</feature>
<reference evidence="2 3" key="1">
    <citation type="submission" date="2020-03" db="EMBL/GenBank/DDBJ databases">
        <title>Screen low temperature-resistant strains for efficient degradation of petroleum hydrocarbons under the low temperature.</title>
        <authorList>
            <person name="Wang Y."/>
            <person name="Chen J."/>
        </authorList>
    </citation>
    <scope>NUCLEOTIDE SEQUENCE [LARGE SCALE GENOMIC DNA]</scope>
    <source>
        <strain evidence="2 3">KB1</strain>
    </source>
</reference>
<gene>
    <name evidence="2" type="ORF">G9444_4497</name>
</gene>
<dbReference type="AlphaFoldDB" id="A0A1Q4K384"/>
<dbReference type="Proteomes" id="UP000502345">
    <property type="component" value="Chromosome"/>
</dbReference>
<dbReference type="InterPro" id="IPR058333">
    <property type="entry name" value="DUF8020"/>
</dbReference>
<dbReference type="RefSeq" id="WP_007728826.1">
    <property type="nucleotide sequence ID" value="NZ_AP018733.1"/>
</dbReference>
<protein>
    <recommendedName>
        <fullName evidence="1">DUF8020 domain-containing protein</fullName>
    </recommendedName>
</protein>
<evidence type="ECO:0000259" key="1">
    <source>
        <dbReference type="Pfam" id="PF26059"/>
    </source>
</evidence>
<dbReference type="EMBL" id="CP050124">
    <property type="protein sequence ID" value="QIP41741.1"/>
    <property type="molecule type" value="Genomic_DNA"/>
</dbReference>
<name>A0A1Q4K384_RHOER</name>
<organism evidence="2 3">
    <name type="scientific">Rhodococcus erythropolis</name>
    <name type="common">Arthrobacter picolinophilus</name>
    <dbReference type="NCBI Taxonomy" id="1833"/>
    <lineage>
        <taxon>Bacteria</taxon>
        <taxon>Bacillati</taxon>
        <taxon>Actinomycetota</taxon>
        <taxon>Actinomycetes</taxon>
        <taxon>Mycobacteriales</taxon>
        <taxon>Nocardiaceae</taxon>
        <taxon>Rhodococcus</taxon>
        <taxon>Rhodococcus erythropolis group</taxon>
    </lineage>
</organism>
<proteinExistence type="predicted"/>
<evidence type="ECO:0000313" key="3">
    <source>
        <dbReference type="Proteomes" id="UP000502345"/>
    </source>
</evidence>
<evidence type="ECO:0000313" key="2">
    <source>
        <dbReference type="EMBL" id="QIP41741.1"/>
    </source>
</evidence>
<accession>A0A1Q4K384</accession>
<dbReference type="Pfam" id="PF26059">
    <property type="entry name" value="DUF8020"/>
    <property type="match status" value="1"/>
</dbReference>
<sequence>MGFFKKAAVTALAVAAVGASTGIASADPSTDVNYEAKVVDKSIVTTIDAGLFKVSGDGKSVVLQDSKGADLVSLPLAYNLGDLQFPFDRTISEDGKTLTLTPITDSAKATPRPESAPAAKEWTPVASPEENDRAIAHFQSQLGLGTQVGSLLGTIVGAGIGCAVGAPLGLTIVGLPVAAALCLGGLATGAGIGGVAGTILGGGGAAVVAGIDLVNTLNAPAGTTVWAQ</sequence>
<dbReference type="OrthoDB" id="4550407at2"/>